<dbReference type="SMART" id="SM00507">
    <property type="entry name" value="HNHc"/>
    <property type="match status" value="1"/>
</dbReference>
<organism evidence="3 4">
    <name type="scientific">Nonomuraea indica</name>
    <dbReference type="NCBI Taxonomy" id="1581193"/>
    <lineage>
        <taxon>Bacteria</taxon>
        <taxon>Bacillati</taxon>
        <taxon>Actinomycetota</taxon>
        <taxon>Actinomycetes</taxon>
        <taxon>Streptosporangiales</taxon>
        <taxon>Streptosporangiaceae</taxon>
        <taxon>Nonomuraea</taxon>
    </lineage>
</organism>
<protein>
    <submittedName>
        <fullName evidence="3">HNH endonuclease</fullName>
    </submittedName>
</protein>
<dbReference type="CDD" id="cd00085">
    <property type="entry name" value="HNHc"/>
    <property type="match status" value="1"/>
</dbReference>
<dbReference type="GO" id="GO:0004519">
    <property type="term" value="F:endonuclease activity"/>
    <property type="evidence" value="ECO:0007669"/>
    <property type="project" value="UniProtKB-KW"/>
</dbReference>
<reference evidence="3 4" key="1">
    <citation type="submission" date="2024-10" db="EMBL/GenBank/DDBJ databases">
        <title>The Natural Products Discovery Center: Release of the First 8490 Sequenced Strains for Exploring Actinobacteria Biosynthetic Diversity.</title>
        <authorList>
            <person name="Kalkreuter E."/>
            <person name="Kautsar S.A."/>
            <person name="Yang D."/>
            <person name="Bader C.D."/>
            <person name="Teijaro C.N."/>
            <person name="Fluegel L."/>
            <person name="Davis C.M."/>
            <person name="Simpson J.R."/>
            <person name="Lauterbach L."/>
            <person name="Steele A.D."/>
            <person name="Gui C."/>
            <person name="Meng S."/>
            <person name="Li G."/>
            <person name="Viehrig K."/>
            <person name="Ye F."/>
            <person name="Su P."/>
            <person name="Kiefer A.F."/>
            <person name="Nichols A."/>
            <person name="Cepeda A.J."/>
            <person name="Yan W."/>
            <person name="Fan B."/>
            <person name="Jiang Y."/>
            <person name="Adhikari A."/>
            <person name="Zheng C.-J."/>
            <person name="Schuster L."/>
            <person name="Cowan T.M."/>
            <person name="Smanski M.J."/>
            <person name="Chevrette M.G."/>
            <person name="De Carvalho L.P.S."/>
            <person name="Shen B."/>
        </authorList>
    </citation>
    <scope>NUCLEOTIDE SEQUENCE [LARGE SCALE GENOMIC DNA]</scope>
    <source>
        <strain evidence="3 4">NPDC049503</strain>
    </source>
</reference>
<keyword evidence="3" id="KW-0378">Hydrolase</keyword>
<keyword evidence="3" id="KW-0540">Nuclease</keyword>
<keyword evidence="3" id="KW-0255">Endonuclease</keyword>
<accession>A0ABW8AIA4</accession>
<evidence type="ECO:0000259" key="2">
    <source>
        <dbReference type="SMART" id="SM00507"/>
    </source>
</evidence>
<dbReference type="Proteomes" id="UP001612928">
    <property type="component" value="Unassembled WGS sequence"/>
</dbReference>
<proteinExistence type="predicted"/>
<gene>
    <name evidence="3" type="ORF">ACIBP5_37970</name>
</gene>
<dbReference type="EMBL" id="JBITMB010000017">
    <property type="protein sequence ID" value="MFI7445792.1"/>
    <property type="molecule type" value="Genomic_DNA"/>
</dbReference>
<comment type="caution">
    <text evidence="3">The sequence shown here is derived from an EMBL/GenBank/DDBJ whole genome shotgun (WGS) entry which is preliminary data.</text>
</comment>
<keyword evidence="4" id="KW-1185">Reference proteome</keyword>
<name>A0ABW8AIA4_9ACTN</name>
<evidence type="ECO:0000313" key="3">
    <source>
        <dbReference type="EMBL" id="MFI7445792.1"/>
    </source>
</evidence>
<feature type="domain" description="HNH nuclease" evidence="2">
    <location>
        <begin position="90"/>
        <end position="146"/>
    </location>
</feature>
<dbReference type="RefSeq" id="WP_397026272.1">
    <property type="nucleotide sequence ID" value="NZ_JBITMB010000017.1"/>
</dbReference>
<feature type="region of interest" description="Disordered" evidence="1">
    <location>
        <begin position="151"/>
        <end position="173"/>
    </location>
</feature>
<dbReference type="Pfam" id="PF13392">
    <property type="entry name" value="HNH_3"/>
    <property type="match status" value="1"/>
</dbReference>
<dbReference type="InterPro" id="IPR003615">
    <property type="entry name" value="HNH_nuc"/>
</dbReference>
<evidence type="ECO:0000256" key="1">
    <source>
        <dbReference type="SAM" id="MobiDB-lite"/>
    </source>
</evidence>
<sequence>MAAHRKYTPEILAEAAAGARSVADVLRHLGIKWTGGSHAHISRRLKHFGIDTSHFVGQAHGRGKPAVNSRPYQQILVRRPPGSIREKAPTLRRALRAAGVPHACAGCSIDGTWQGKPLTLHVDHINGDWLDNRLENLRFLCPNCHSQTENYAGKGKAKRGRSPMAEAQSLGGC</sequence>
<evidence type="ECO:0000313" key="4">
    <source>
        <dbReference type="Proteomes" id="UP001612928"/>
    </source>
</evidence>